<sequence>MSLLLVIGVFALLLVAFGSGMGGVEIGIWFVAQLAAIAVVILRYVRQRRLGQTLS</sequence>
<accession>A0ABV1VMN9</accession>
<dbReference type="RefSeq" id="WP_350722244.1">
    <property type="nucleotide sequence ID" value="NZ_JBEPCO010000035.1"/>
</dbReference>
<dbReference type="Proteomes" id="UP001490330">
    <property type="component" value="Unassembled WGS sequence"/>
</dbReference>
<comment type="caution">
    <text evidence="2">The sequence shown here is derived from an EMBL/GenBank/DDBJ whole genome shotgun (WGS) entry which is preliminary data.</text>
</comment>
<evidence type="ECO:0000313" key="2">
    <source>
        <dbReference type="EMBL" id="MER6907747.1"/>
    </source>
</evidence>
<dbReference type="EMBL" id="JBEPCV010000036">
    <property type="protein sequence ID" value="MER6907747.1"/>
    <property type="molecule type" value="Genomic_DNA"/>
</dbReference>
<organism evidence="2 3">
    <name type="scientific">Streptomyces flaveolus</name>
    <dbReference type="NCBI Taxonomy" id="67297"/>
    <lineage>
        <taxon>Bacteria</taxon>
        <taxon>Bacillati</taxon>
        <taxon>Actinomycetota</taxon>
        <taxon>Actinomycetes</taxon>
        <taxon>Kitasatosporales</taxon>
        <taxon>Streptomycetaceae</taxon>
        <taxon>Streptomyces</taxon>
    </lineage>
</organism>
<keyword evidence="1" id="KW-0812">Transmembrane</keyword>
<feature type="transmembrane region" description="Helical" evidence="1">
    <location>
        <begin position="28"/>
        <end position="45"/>
    </location>
</feature>
<keyword evidence="1" id="KW-1133">Transmembrane helix</keyword>
<name>A0ABV1VMN9_9ACTN</name>
<reference evidence="2 3" key="1">
    <citation type="submission" date="2024-06" db="EMBL/GenBank/DDBJ databases">
        <title>The Natural Products Discovery Center: Release of the First 8490 Sequenced Strains for Exploring Actinobacteria Biosynthetic Diversity.</title>
        <authorList>
            <person name="Kalkreuter E."/>
            <person name="Kautsar S.A."/>
            <person name="Yang D."/>
            <person name="Bader C.D."/>
            <person name="Teijaro C.N."/>
            <person name="Fluegel L."/>
            <person name="Davis C.M."/>
            <person name="Simpson J.R."/>
            <person name="Lauterbach L."/>
            <person name="Steele A.D."/>
            <person name="Gui C."/>
            <person name="Meng S."/>
            <person name="Li G."/>
            <person name="Viehrig K."/>
            <person name="Ye F."/>
            <person name="Su P."/>
            <person name="Kiefer A.F."/>
            <person name="Nichols A."/>
            <person name="Cepeda A.J."/>
            <person name="Yan W."/>
            <person name="Fan B."/>
            <person name="Jiang Y."/>
            <person name="Adhikari A."/>
            <person name="Zheng C.-J."/>
            <person name="Schuster L."/>
            <person name="Cowan T.M."/>
            <person name="Smanski M.J."/>
            <person name="Chevrette M.G."/>
            <person name="De Carvalho L.P.S."/>
            <person name="Shen B."/>
        </authorList>
    </citation>
    <scope>NUCLEOTIDE SEQUENCE [LARGE SCALE GENOMIC DNA]</scope>
    <source>
        <strain evidence="2 3">NPDC000632</strain>
    </source>
</reference>
<protein>
    <submittedName>
        <fullName evidence="2">Uncharacterized protein</fullName>
    </submittedName>
</protein>
<evidence type="ECO:0000256" key="1">
    <source>
        <dbReference type="SAM" id="Phobius"/>
    </source>
</evidence>
<proteinExistence type="predicted"/>
<keyword evidence="3" id="KW-1185">Reference proteome</keyword>
<keyword evidence="1" id="KW-0472">Membrane</keyword>
<evidence type="ECO:0000313" key="3">
    <source>
        <dbReference type="Proteomes" id="UP001490330"/>
    </source>
</evidence>
<gene>
    <name evidence="2" type="ORF">ABT322_29285</name>
</gene>